<dbReference type="PANTHER" id="PTHR43806">
    <property type="entry name" value="PEPTIDASE S8"/>
    <property type="match status" value="1"/>
</dbReference>
<dbReference type="InterPro" id="IPR050131">
    <property type="entry name" value="Peptidase_S8_subtilisin-like"/>
</dbReference>
<comment type="caution">
    <text evidence="5">The sequence shown here is derived from an EMBL/GenBank/DDBJ whole genome shotgun (WGS) entry which is preliminary data.</text>
</comment>
<evidence type="ECO:0000313" key="5">
    <source>
        <dbReference type="EMBL" id="PJF49045.1"/>
    </source>
</evidence>
<evidence type="ECO:0000256" key="1">
    <source>
        <dbReference type="ARBA" id="ARBA00011073"/>
    </source>
</evidence>
<dbReference type="PANTHER" id="PTHR43806:SF67">
    <property type="entry name" value="EGF-LIKE DOMAIN-CONTAINING PROTEIN"/>
    <property type="match status" value="1"/>
</dbReference>
<feature type="active site" description="Charge relay system" evidence="3">
    <location>
        <position position="337"/>
    </location>
</feature>
<feature type="active site" description="Charge relay system" evidence="3">
    <location>
        <position position="99"/>
    </location>
</feature>
<dbReference type="InterPro" id="IPR036852">
    <property type="entry name" value="Peptidase_S8/S53_dom_sf"/>
</dbReference>
<evidence type="ECO:0000313" key="6">
    <source>
        <dbReference type="Proteomes" id="UP000230790"/>
    </source>
</evidence>
<comment type="similarity">
    <text evidence="1 3">Belongs to the peptidase S8 family.</text>
</comment>
<dbReference type="InterPro" id="IPR000209">
    <property type="entry name" value="Peptidase_S8/S53_dom"/>
</dbReference>
<sequence length="423" mass="46645">MSPRILPVQRALWYFRLPMQLPFINDLEDVELVLPTPLRMRADAHYTGKGITIAFLDSGFYPHPDLTQPTNRIAYFADARGESVRENVGFSIPHRSSWHGTMTSCVCAGNGFMSMYRYSGLAPSARVVLVKTGNLKNHHIGEQDISRALRWLLDNAQRFEVRVINISLGGDRSSDGQLTALDALVEEAVARGMVVVCAAGNSGAQRVVSPASAPSAITVGGLNDHNSLDRSRWTLYHSSYGRGGRGAAKPEVIAPAQWIAAPMLPRTKVHNEAQFLWRIERATDAELARILRTKEARQNISAETMSKPLHEIRRIVRQRMNDQKFIHPHYQHVDGTSFAAAIVSSVVAQMLEANPSLTPAQVKRILIETAEPLDDAPPERQGAGVVHAGAAVAAALKLKRRRPRLQRYKAKGEMRSASSSLGF</sequence>
<reference evidence="5 6" key="1">
    <citation type="submission" date="2017-11" db="EMBL/GenBank/DDBJ databases">
        <title>Evolution of Phototrophy in the Chloroflexi Phylum Driven by Horizontal Gene Transfer.</title>
        <authorList>
            <person name="Ward L.M."/>
            <person name="Hemp J."/>
            <person name="Shih P.M."/>
            <person name="Mcglynn S.E."/>
            <person name="Fischer W."/>
        </authorList>
    </citation>
    <scope>NUCLEOTIDE SEQUENCE [LARGE SCALE GENOMIC DNA]</scope>
    <source>
        <strain evidence="5">JP3_7</strain>
    </source>
</reference>
<dbReference type="Gene3D" id="3.40.50.200">
    <property type="entry name" value="Peptidase S8/S53 domain"/>
    <property type="match status" value="1"/>
</dbReference>
<evidence type="ECO:0000256" key="2">
    <source>
        <dbReference type="ARBA" id="ARBA00022801"/>
    </source>
</evidence>
<keyword evidence="3" id="KW-0720">Serine protease</keyword>
<dbReference type="InterPro" id="IPR023827">
    <property type="entry name" value="Peptidase_S8_Asp-AS"/>
</dbReference>
<name>A0A2M8QGU0_9CHLR</name>
<protein>
    <submittedName>
        <fullName evidence="5">Serine protease</fullName>
    </submittedName>
</protein>
<keyword evidence="3 5" id="KW-0645">Protease</keyword>
<gene>
    <name evidence="5" type="ORF">CUN48_00065</name>
</gene>
<organism evidence="5 6">
    <name type="scientific">Candidatus Thermofonsia Clade 3 bacterium</name>
    <dbReference type="NCBI Taxonomy" id="2364212"/>
    <lineage>
        <taxon>Bacteria</taxon>
        <taxon>Bacillati</taxon>
        <taxon>Chloroflexota</taxon>
        <taxon>Candidatus Thermofontia</taxon>
        <taxon>Candidatus Thermofonsia Clade 3</taxon>
    </lineage>
</organism>
<keyword evidence="2 3" id="KW-0378">Hydrolase</keyword>
<dbReference type="GO" id="GO:0006508">
    <property type="term" value="P:proteolysis"/>
    <property type="evidence" value="ECO:0007669"/>
    <property type="project" value="UniProtKB-KW"/>
</dbReference>
<feature type="active site" description="Charge relay system" evidence="3">
    <location>
        <position position="57"/>
    </location>
</feature>
<accession>A0A2M8QGU0</accession>
<proteinExistence type="inferred from homology"/>
<dbReference type="EMBL" id="PGTN01000001">
    <property type="protein sequence ID" value="PJF49045.1"/>
    <property type="molecule type" value="Genomic_DNA"/>
</dbReference>
<evidence type="ECO:0000256" key="3">
    <source>
        <dbReference type="PROSITE-ProRule" id="PRU01240"/>
    </source>
</evidence>
<feature type="domain" description="Peptidase S8/S53" evidence="4">
    <location>
        <begin position="48"/>
        <end position="384"/>
    </location>
</feature>
<dbReference type="SUPFAM" id="SSF52743">
    <property type="entry name" value="Subtilisin-like"/>
    <property type="match status" value="1"/>
</dbReference>
<dbReference type="GO" id="GO:0004252">
    <property type="term" value="F:serine-type endopeptidase activity"/>
    <property type="evidence" value="ECO:0007669"/>
    <property type="project" value="UniProtKB-UniRule"/>
</dbReference>
<dbReference type="Pfam" id="PF00082">
    <property type="entry name" value="Peptidase_S8"/>
    <property type="match status" value="1"/>
</dbReference>
<dbReference type="PROSITE" id="PS00136">
    <property type="entry name" value="SUBTILASE_ASP"/>
    <property type="match status" value="1"/>
</dbReference>
<dbReference type="PROSITE" id="PS51892">
    <property type="entry name" value="SUBTILASE"/>
    <property type="match status" value="1"/>
</dbReference>
<evidence type="ECO:0000259" key="4">
    <source>
        <dbReference type="Pfam" id="PF00082"/>
    </source>
</evidence>
<dbReference type="Proteomes" id="UP000230790">
    <property type="component" value="Unassembled WGS sequence"/>
</dbReference>
<dbReference type="AlphaFoldDB" id="A0A2M8QGU0"/>